<organism evidence="2 3">
    <name type="scientific">Legionella parisiensis</name>
    <dbReference type="NCBI Taxonomy" id="45071"/>
    <lineage>
        <taxon>Bacteria</taxon>
        <taxon>Pseudomonadati</taxon>
        <taxon>Pseudomonadota</taxon>
        <taxon>Gammaproteobacteria</taxon>
        <taxon>Legionellales</taxon>
        <taxon>Legionellaceae</taxon>
        <taxon>Legionella</taxon>
    </lineage>
</organism>
<dbReference type="Gene3D" id="2.60.120.580">
    <property type="entry name" value="Acetamidase/Formamidase-like domains"/>
    <property type="match status" value="2"/>
</dbReference>
<evidence type="ECO:0000256" key="1">
    <source>
        <dbReference type="SAM" id="SignalP"/>
    </source>
</evidence>
<dbReference type="RefSeq" id="WP_058518236.1">
    <property type="nucleotide sequence ID" value="NZ_CAAAIE010000003.1"/>
</dbReference>
<dbReference type="Proteomes" id="UP000095229">
    <property type="component" value="Unassembled WGS sequence"/>
</dbReference>
<dbReference type="PANTHER" id="PTHR31891:SF1">
    <property type="entry name" value="FORMAMIDASE C869.04-RELATED"/>
    <property type="match status" value="1"/>
</dbReference>
<dbReference type="PANTHER" id="PTHR31891">
    <property type="entry name" value="FORMAMIDASE C869.04-RELATED"/>
    <property type="match status" value="1"/>
</dbReference>
<feature type="chain" id="PRO_5009179728" evidence="1">
    <location>
        <begin position="27"/>
        <end position="452"/>
    </location>
</feature>
<dbReference type="SUPFAM" id="SSF141130">
    <property type="entry name" value="Acetamidase/Formamidase-like"/>
    <property type="match status" value="2"/>
</dbReference>
<proteinExistence type="predicted"/>
<dbReference type="InterPro" id="IPR004304">
    <property type="entry name" value="FmdA_AmdA"/>
</dbReference>
<sequence length="452" mass="49891">MISNSKLLLLIGAVCFVTLLPDVAVAEDNLINASGNTKKCFPFIDKIDQKLMVAPSQSADSAHKTYILPATPATTQWGVFNNHQPPVLIINPGDSVSIETMAASDNQVVPGTPIEDVVRMNDAVPGRGPHTITGPIYIQNAEPGDILKIHFNKILPRSYASNNNVPGKGLFPEEFPEGQIKYFYLDVKKMQMQFAPGIVIPLAPFPGLIAVAHGEPGNFDTIPPGPFGGNMDLREMKEGTTLYLPVFVKGGLLWTGDSHAGQGNGEINLTAIETAYEEFNITVDLIKQKPLSWPRVETSNAWITVGYDADLNKALEILKSETVKLIMEQNKASHEQAEKIMFATWNCPISEVVNGIKGVYCMIPKQVEQQTPFHLPQKDTSTQYVTYAQDKDVENAMKKASMEMLTRIAREKKLTRLDAYSLLSLTMDCRIAPYKSGDKEVHCMLDKNLWVS</sequence>
<dbReference type="Gene3D" id="3.10.28.20">
    <property type="entry name" value="Acetamidase/Formamidase-like domains"/>
    <property type="match status" value="2"/>
</dbReference>
<gene>
    <name evidence="2" type="primary">amdA</name>
    <name evidence="2" type="ORF">lpari_00630</name>
</gene>
<evidence type="ECO:0000313" key="3">
    <source>
        <dbReference type="Proteomes" id="UP000095229"/>
    </source>
</evidence>
<dbReference type="OrthoDB" id="9785236at2"/>
<dbReference type="GO" id="GO:0016811">
    <property type="term" value="F:hydrolase activity, acting on carbon-nitrogen (but not peptide) bonds, in linear amides"/>
    <property type="evidence" value="ECO:0007669"/>
    <property type="project" value="InterPro"/>
</dbReference>
<keyword evidence="1" id="KW-0732">Signal</keyword>
<feature type="signal peptide" evidence="1">
    <location>
        <begin position="1"/>
        <end position="26"/>
    </location>
</feature>
<dbReference type="PATRIC" id="fig|45071.6.peg.2663"/>
<dbReference type="STRING" id="45071.Lpar_2476"/>
<dbReference type="EMBL" id="LSOG01000018">
    <property type="protein sequence ID" value="OEH48374.1"/>
    <property type="molecule type" value="Genomic_DNA"/>
</dbReference>
<name>A0A1E5JV01_9GAMM</name>
<dbReference type="Pfam" id="PF03069">
    <property type="entry name" value="FmdA_AmdA"/>
    <property type="match status" value="2"/>
</dbReference>
<accession>A0A1E5JV01</accession>
<keyword evidence="3" id="KW-1185">Reference proteome</keyword>
<comment type="caution">
    <text evidence="2">The sequence shown here is derived from an EMBL/GenBank/DDBJ whole genome shotgun (WGS) entry which is preliminary data.</text>
</comment>
<protein>
    <submittedName>
        <fullName evidence="2">Acetamidase</fullName>
    </submittedName>
</protein>
<reference evidence="2 3" key="1">
    <citation type="submission" date="2016-02" db="EMBL/GenBank/DDBJ databases">
        <title>Secondary metabolites in Legionella.</title>
        <authorList>
            <person name="Tobias N.J."/>
            <person name="Bode H.B."/>
        </authorList>
    </citation>
    <scope>NUCLEOTIDE SEQUENCE [LARGE SCALE GENOMIC DNA]</scope>
    <source>
        <strain evidence="2 3">DSM 19216</strain>
    </source>
</reference>
<evidence type="ECO:0000313" key="2">
    <source>
        <dbReference type="EMBL" id="OEH48374.1"/>
    </source>
</evidence>
<dbReference type="AlphaFoldDB" id="A0A1E5JV01"/>